<comment type="similarity">
    <text evidence="3">Belongs to the INCENP family.</text>
</comment>
<evidence type="ECO:0000256" key="1">
    <source>
        <dbReference type="ARBA" id="ARBA00004123"/>
    </source>
</evidence>
<comment type="caution">
    <text evidence="9">The sequence shown here is derived from an EMBL/GenBank/DDBJ whole genome shotgun (WGS) entry which is preliminary data.</text>
</comment>
<evidence type="ECO:0000259" key="8">
    <source>
        <dbReference type="Pfam" id="PF03941"/>
    </source>
</evidence>
<evidence type="ECO:0000256" key="4">
    <source>
        <dbReference type="ARBA" id="ARBA00022490"/>
    </source>
</evidence>
<feature type="compositionally biased region" description="Low complexity" evidence="7">
    <location>
        <begin position="195"/>
        <end position="235"/>
    </location>
</feature>
<dbReference type="GO" id="GO:0005819">
    <property type="term" value="C:spindle"/>
    <property type="evidence" value="ECO:0007669"/>
    <property type="project" value="UniProtKB-SubCell"/>
</dbReference>
<dbReference type="InterPro" id="IPR005635">
    <property type="entry name" value="Inner_centromere_prot_ARK-bd"/>
</dbReference>
<dbReference type="eggNOG" id="ENOG502S0AD">
    <property type="taxonomic scope" value="Eukaryota"/>
</dbReference>
<feature type="compositionally biased region" description="Polar residues" evidence="7">
    <location>
        <begin position="276"/>
        <end position="285"/>
    </location>
</feature>
<sequence length="590" mass="65149">MLKRNAKFTKLTLTTTNSSNKNEEGMDWAIQAAKKKNKRLPGGSRSIIETLNVFNDVVTDGDLEINRILNGTRKWVNDIGNGLQGQLSPEKTVKIGNETIVNDIPEEKTPERSVNLPSATPKSLAEESAPEPEPEREPEPEPEPAPLPQVQQERFTRRRTTTRRSNVFVPLPSKDPLVVQPAPPPVPPAEPAAMPPAASLLPPAIPPTSIQSSTALSSPASTASPTASVPSANTASHRRRRAIATASTANKSNVFDRLSSIPTKSFENKVNRTARKGSSASSIDVTGSPMRRSSPRRNPGAVVDSSIQETLKSIFSTQPSGSKSSGKVTKREPPVPHLARSFNRRANFKPSAAKSLARDPSPPRPISQHASQQQQQQQEANVPQPARQKYDRLTKFQLLPPVESEKDDLKKKLNKRLSEVVRTQQEQHRRKQEQQKRKSHLEEDFKRRTKLWSDTATTTTNTNKTAVPNPLQQLDKNNTILHDLYLADHRTILGENTATTGTGSGSGTGGTTGAGNYDGYANQSLPYIHSDSDEEDDVALAPWARSPYLQRQLQLQQNWDPRKIFGPIPPLHIDQIFQHSRLNRLKPKRG</sequence>
<evidence type="ECO:0000256" key="3">
    <source>
        <dbReference type="ARBA" id="ARBA00010042"/>
    </source>
</evidence>
<proteinExistence type="inferred from homology"/>
<feature type="region of interest" description="Disordered" evidence="7">
    <location>
        <begin position="101"/>
        <end position="386"/>
    </location>
</feature>
<feature type="compositionally biased region" description="Low complexity" evidence="7">
    <location>
        <begin position="288"/>
        <end position="299"/>
    </location>
</feature>
<name>A0A1Q3A342_ZYGRO</name>
<reference evidence="9 10" key="1">
    <citation type="submission" date="2016-08" db="EMBL/GenBank/DDBJ databases">
        <title>Draft genome sequence of allopolyploid Zygosaccharomyces rouxii.</title>
        <authorList>
            <person name="Watanabe J."/>
            <person name="Uehara K."/>
            <person name="Mogi Y."/>
            <person name="Tsukioka Y."/>
        </authorList>
    </citation>
    <scope>NUCLEOTIDE SEQUENCE [LARGE SCALE GENOMIC DNA]</scope>
    <source>
        <strain evidence="9 10">NBRC 110957</strain>
    </source>
</reference>
<evidence type="ECO:0000256" key="2">
    <source>
        <dbReference type="ARBA" id="ARBA00004186"/>
    </source>
</evidence>
<dbReference type="AlphaFoldDB" id="A0A1Q3A342"/>
<evidence type="ECO:0000256" key="6">
    <source>
        <dbReference type="ARBA" id="ARBA00023242"/>
    </source>
</evidence>
<evidence type="ECO:0000256" key="7">
    <source>
        <dbReference type="SAM" id="MobiDB-lite"/>
    </source>
</evidence>
<organism evidence="9 10">
    <name type="scientific">Zygosaccharomyces rouxii</name>
    <dbReference type="NCBI Taxonomy" id="4956"/>
    <lineage>
        <taxon>Eukaryota</taxon>
        <taxon>Fungi</taxon>
        <taxon>Dikarya</taxon>
        <taxon>Ascomycota</taxon>
        <taxon>Saccharomycotina</taxon>
        <taxon>Saccharomycetes</taxon>
        <taxon>Saccharomycetales</taxon>
        <taxon>Saccharomycetaceae</taxon>
        <taxon>Zygosaccharomyces</taxon>
    </lineage>
</organism>
<keyword evidence="5" id="KW-0206">Cytoskeleton</keyword>
<keyword evidence="6" id="KW-0539">Nucleus</keyword>
<evidence type="ECO:0000313" key="9">
    <source>
        <dbReference type="EMBL" id="GAV50141.1"/>
    </source>
</evidence>
<dbReference type="OrthoDB" id="6123at2759"/>
<feature type="region of interest" description="Disordered" evidence="7">
    <location>
        <begin position="420"/>
        <end position="445"/>
    </location>
</feature>
<evidence type="ECO:0000313" key="10">
    <source>
        <dbReference type="Proteomes" id="UP000187013"/>
    </source>
</evidence>
<dbReference type="Pfam" id="PF03941">
    <property type="entry name" value="INCENP_ARK-bind"/>
    <property type="match status" value="1"/>
</dbReference>
<comment type="subcellular location">
    <subcellularLocation>
        <location evidence="2">Cytoplasm</location>
        <location evidence="2">Cytoskeleton</location>
        <location evidence="2">Spindle</location>
    </subcellularLocation>
    <subcellularLocation>
        <location evidence="1">Nucleus</location>
    </subcellularLocation>
</comment>
<dbReference type="GO" id="GO:0005634">
    <property type="term" value="C:nucleus"/>
    <property type="evidence" value="ECO:0007669"/>
    <property type="project" value="UniProtKB-SubCell"/>
</dbReference>
<feature type="compositionally biased region" description="Polar residues" evidence="7">
    <location>
        <begin position="305"/>
        <end position="327"/>
    </location>
</feature>
<accession>A0A1Q3A342</accession>
<protein>
    <recommendedName>
        <fullName evidence="8">Inner centromere protein ARK-binding domain-containing protein</fullName>
    </recommendedName>
</protein>
<evidence type="ECO:0000256" key="5">
    <source>
        <dbReference type="ARBA" id="ARBA00023212"/>
    </source>
</evidence>
<feature type="compositionally biased region" description="Basic and acidic residues" evidence="7">
    <location>
        <begin position="432"/>
        <end position="445"/>
    </location>
</feature>
<feature type="compositionally biased region" description="Pro residues" evidence="7">
    <location>
        <begin position="181"/>
        <end position="194"/>
    </location>
</feature>
<gene>
    <name evidence="9" type="ORF">ZYGR_0S02750</name>
</gene>
<keyword evidence="4" id="KW-0963">Cytoplasm</keyword>
<feature type="domain" description="Inner centromere protein ARK-binding" evidence="8">
    <location>
        <begin position="528"/>
        <end position="577"/>
    </location>
</feature>
<dbReference type="Proteomes" id="UP000187013">
    <property type="component" value="Unassembled WGS sequence"/>
</dbReference>
<dbReference type="EMBL" id="BDGX01000019">
    <property type="protein sequence ID" value="GAV50141.1"/>
    <property type="molecule type" value="Genomic_DNA"/>
</dbReference>